<dbReference type="GO" id="GO:0043484">
    <property type="term" value="P:regulation of RNA splicing"/>
    <property type="evidence" value="ECO:0007669"/>
    <property type="project" value="TreeGrafter"/>
</dbReference>
<evidence type="ECO:0000256" key="3">
    <source>
        <dbReference type="ARBA" id="ARBA00022741"/>
    </source>
</evidence>
<accession>A0AAW0A2M9</accession>
<dbReference type="GO" id="GO:0005524">
    <property type="term" value="F:ATP binding"/>
    <property type="evidence" value="ECO:0007669"/>
    <property type="project" value="UniProtKB-UniRule"/>
</dbReference>
<dbReference type="PROSITE" id="PS00108">
    <property type="entry name" value="PROTEIN_KINASE_ST"/>
    <property type="match status" value="1"/>
</dbReference>
<evidence type="ECO:0000256" key="1">
    <source>
        <dbReference type="ARBA" id="ARBA00022527"/>
    </source>
</evidence>
<sequence>MFYLYRFVTNINFQKQKISCDDPNGHHIIHQNELLCGRYRTIKLLGQGTFGKVIQAVDIYRNCTVAIKIGRATERYRLASKWEAHILNELKEHDPSNLHRCIHLLRFFTFQNHVCLIFEILGMSLYAFLKSNNFIPFPASHLQSIARQLLDCVAFIHGLQVIHTDIKPENILLVNDTYTISHTTNPAQNVVQRILNSTTIRLIDFGSATQGTSHHRYPASTRQYRAPEMILGLGWSYPLDLYSVGCVLVELFTGRTLFQAAEDLEHLAMMEAVTGKMKKSFALKGANSRPTFFREDGFIDWPNSKTTTFQKEKLASLPHITGIIPADDTPRVALQDMVQQLLDFDPIRRMTAEMALSCRYFSMDIQEGTE</sequence>
<feature type="binding site" evidence="6">
    <location>
        <position position="68"/>
    </location>
    <ligand>
        <name>ATP</name>
        <dbReference type="ChEBI" id="CHEBI:30616"/>
    </ligand>
</feature>
<dbReference type="Proteomes" id="UP001362999">
    <property type="component" value="Unassembled WGS sequence"/>
</dbReference>
<dbReference type="PANTHER" id="PTHR45646:SF11">
    <property type="entry name" value="SERINE_THREONINE-PROTEIN KINASE DOA"/>
    <property type="match status" value="1"/>
</dbReference>
<keyword evidence="1 7" id="KW-0723">Serine/threonine-protein kinase</keyword>
<dbReference type="Gene3D" id="1.10.510.10">
    <property type="entry name" value="Transferase(Phosphotransferase) domain 1"/>
    <property type="match status" value="1"/>
</dbReference>
<gene>
    <name evidence="9" type="ORF">R3P38DRAFT_2562258</name>
</gene>
<dbReference type="InterPro" id="IPR000719">
    <property type="entry name" value="Prot_kinase_dom"/>
</dbReference>
<reference evidence="9 10" key="1">
    <citation type="journal article" date="2024" name="J Genomics">
        <title>Draft genome sequencing and assembly of Favolaschia claudopus CIRM-BRFM 2984 isolated from oak limbs.</title>
        <authorList>
            <person name="Navarro D."/>
            <person name="Drula E."/>
            <person name="Chaduli D."/>
            <person name="Cazenave R."/>
            <person name="Ahrendt S."/>
            <person name="Wang J."/>
            <person name="Lipzen A."/>
            <person name="Daum C."/>
            <person name="Barry K."/>
            <person name="Grigoriev I.V."/>
            <person name="Favel A."/>
            <person name="Rosso M.N."/>
            <person name="Martin F."/>
        </authorList>
    </citation>
    <scope>NUCLEOTIDE SEQUENCE [LARGE SCALE GENOMIC DNA]</scope>
    <source>
        <strain evidence="9 10">CIRM-BRFM 2984</strain>
    </source>
</reference>
<dbReference type="Pfam" id="PF00069">
    <property type="entry name" value="Pkinase"/>
    <property type="match status" value="1"/>
</dbReference>
<dbReference type="InterPro" id="IPR051175">
    <property type="entry name" value="CLK_kinases"/>
</dbReference>
<dbReference type="SUPFAM" id="SSF56112">
    <property type="entry name" value="Protein kinase-like (PK-like)"/>
    <property type="match status" value="1"/>
</dbReference>
<dbReference type="InterPro" id="IPR011009">
    <property type="entry name" value="Kinase-like_dom_sf"/>
</dbReference>
<dbReference type="EMBL" id="JAWWNJ010000090">
    <property type="protein sequence ID" value="KAK6997496.1"/>
    <property type="molecule type" value="Genomic_DNA"/>
</dbReference>
<keyword evidence="2" id="KW-0808">Transferase</keyword>
<dbReference type="PANTHER" id="PTHR45646">
    <property type="entry name" value="SERINE/THREONINE-PROTEIN KINASE DOA-RELATED"/>
    <property type="match status" value="1"/>
</dbReference>
<dbReference type="InterPro" id="IPR008271">
    <property type="entry name" value="Ser/Thr_kinase_AS"/>
</dbReference>
<evidence type="ECO:0000256" key="7">
    <source>
        <dbReference type="RuleBase" id="RU000304"/>
    </source>
</evidence>
<dbReference type="Gene3D" id="3.30.200.20">
    <property type="entry name" value="Phosphorylase Kinase, domain 1"/>
    <property type="match status" value="1"/>
</dbReference>
<protein>
    <submittedName>
        <fullName evidence="9">Kinase-like protein</fullName>
    </submittedName>
</protein>
<comment type="similarity">
    <text evidence="7">Belongs to the protein kinase superfamily.</text>
</comment>
<evidence type="ECO:0000256" key="6">
    <source>
        <dbReference type="PROSITE-ProRule" id="PRU10141"/>
    </source>
</evidence>
<dbReference type="SMART" id="SM00220">
    <property type="entry name" value="S_TKc"/>
    <property type="match status" value="1"/>
</dbReference>
<evidence type="ECO:0000313" key="9">
    <source>
        <dbReference type="EMBL" id="KAK6997496.1"/>
    </source>
</evidence>
<dbReference type="GO" id="GO:0004674">
    <property type="term" value="F:protein serine/threonine kinase activity"/>
    <property type="evidence" value="ECO:0007669"/>
    <property type="project" value="UniProtKB-KW"/>
</dbReference>
<dbReference type="PROSITE" id="PS50011">
    <property type="entry name" value="PROTEIN_KINASE_DOM"/>
    <property type="match status" value="1"/>
</dbReference>
<keyword evidence="3 6" id="KW-0547">Nucleotide-binding</keyword>
<comment type="caution">
    <text evidence="9">The sequence shown here is derived from an EMBL/GenBank/DDBJ whole genome shotgun (WGS) entry which is preliminary data.</text>
</comment>
<evidence type="ECO:0000259" key="8">
    <source>
        <dbReference type="PROSITE" id="PS50011"/>
    </source>
</evidence>
<evidence type="ECO:0000256" key="5">
    <source>
        <dbReference type="ARBA" id="ARBA00022840"/>
    </source>
</evidence>
<keyword evidence="4 9" id="KW-0418">Kinase</keyword>
<keyword evidence="10" id="KW-1185">Reference proteome</keyword>
<feature type="domain" description="Protein kinase" evidence="8">
    <location>
        <begin position="39"/>
        <end position="361"/>
    </location>
</feature>
<evidence type="ECO:0000256" key="2">
    <source>
        <dbReference type="ARBA" id="ARBA00022679"/>
    </source>
</evidence>
<organism evidence="9 10">
    <name type="scientific">Favolaschia claudopus</name>
    <dbReference type="NCBI Taxonomy" id="2862362"/>
    <lineage>
        <taxon>Eukaryota</taxon>
        <taxon>Fungi</taxon>
        <taxon>Dikarya</taxon>
        <taxon>Basidiomycota</taxon>
        <taxon>Agaricomycotina</taxon>
        <taxon>Agaricomycetes</taxon>
        <taxon>Agaricomycetidae</taxon>
        <taxon>Agaricales</taxon>
        <taxon>Marasmiineae</taxon>
        <taxon>Mycenaceae</taxon>
        <taxon>Favolaschia</taxon>
    </lineage>
</organism>
<dbReference type="InterPro" id="IPR017441">
    <property type="entry name" value="Protein_kinase_ATP_BS"/>
</dbReference>
<keyword evidence="5 6" id="KW-0067">ATP-binding</keyword>
<dbReference type="GO" id="GO:0005634">
    <property type="term" value="C:nucleus"/>
    <property type="evidence" value="ECO:0007669"/>
    <property type="project" value="TreeGrafter"/>
</dbReference>
<evidence type="ECO:0000313" key="10">
    <source>
        <dbReference type="Proteomes" id="UP001362999"/>
    </source>
</evidence>
<dbReference type="PROSITE" id="PS00107">
    <property type="entry name" value="PROTEIN_KINASE_ATP"/>
    <property type="match status" value="1"/>
</dbReference>
<dbReference type="AlphaFoldDB" id="A0AAW0A2M9"/>
<name>A0AAW0A2M9_9AGAR</name>
<evidence type="ECO:0000256" key="4">
    <source>
        <dbReference type="ARBA" id="ARBA00022777"/>
    </source>
</evidence>
<proteinExistence type="inferred from homology"/>